<reference evidence="2" key="1">
    <citation type="submission" date="2018-04" db="EMBL/GenBank/DDBJ databases">
        <title>WGS assembly of Panicum hallii.</title>
        <authorList>
            <person name="Lovell J."/>
            <person name="Jenkins J."/>
            <person name="Lowry D."/>
            <person name="Mamidi S."/>
            <person name="Sreedasyam A."/>
            <person name="Weng X."/>
            <person name="Barry K."/>
            <person name="Bonette J."/>
            <person name="Campitelli B."/>
            <person name="Daum C."/>
            <person name="Gordon S."/>
            <person name="Gould B."/>
            <person name="Lipzen A."/>
            <person name="Macqueen A."/>
            <person name="Palacio-Mejia J."/>
            <person name="Plott C."/>
            <person name="Shakirov E."/>
            <person name="Shu S."/>
            <person name="Yoshinaga Y."/>
            <person name="Zane M."/>
            <person name="Rokhsar D."/>
            <person name="Grimwood J."/>
            <person name="Schmutz J."/>
            <person name="Juenger T."/>
        </authorList>
    </citation>
    <scope>NUCLEOTIDE SEQUENCE [LARGE SCALE GENOMIC DNA]</scope>
    <source>
        <strain evidence="2">FIL2</strain>
    </source>
</reference>
<organism evidence="2">
    <name type="scientific">Panicum hallii</name>
    <dbReference type="NCBI Taxonomy" id="206008"/>
    <lineage>
        <taxon>Eukaryota</taxon>
        <taxon>Viridiplantae</taxon>
        <taxon>Streptophyta</taxon>
        <taxon>Embryophyta</taxon>
        <taxon>Tracheophyta</taxon>
        <taxon>Spermatophyta</taxon>
        <taxon>Magnoliopsida</taxon>
        <taxon>Liliopsida</taxon>
        <taxon>Poales</taxon>
        <taxon>Poaceae</taxon>
        <taxon>PACMAD clade</taxon>
        <taxon>Panicoideae</taxon>
        <taxon>Panicodae</taxon>
        <taxon>Paniceae</taxon>
        <taxon>Panicinae</taxon>
        <taxon>Panicum</taxon>
        <taxon>Panicum sect. Panicum</taxon>
    </lineage>
</organism>
<accession>A0A2T8KIN0</accession>
<dbReference type="Proteomes" id="UP000243499">
    <property type="component" value="Chromosome 3"/>
</dbReference>
<name>A0A2T8KIN0_9POAL</name>
<evidence type="ECO:0000313" key="2">
    <source>
        <dbReference type="EMBL" id="PVH62047.1"/>
    </source>
</evidence>
<dbReference type="EMBL" id="CM008048">
    <property type="protein sequence ID" value="PVH62047.1"/>
    <property type="molecule type" value="Genomic_DNA"/>
</dbReference>
<dbReference type="AlphaFoldDB" id="A0A2T8KIN0"/>
<dbReference type="Gramene" id="PVH62047">
    <property type="protein sequence ID" value="PVH62047"/>
    <property type="gene ID" value="PAHAL_3G192600"/>
</dbReference>
<evidence type="ECO:0000256" key="1">
    <source>
        <dbReference type="SAM" id="MobiDB-lite"/>
    </source>
</evidence>
<gene>
    <name evidence="2" type="ORF">PAHAL_3G192600</name>
</gene>
<sequence length="81" mass="8690">MTRDADPAIAAAAARALVLVVTNPPCLCSSIREKKSGMNKPRGGQGKRRGGGGGLGRVLRKQVARLCIIRECVIMLLFYHD</sequence>
<protein>
    <submittedName>
        <fullName evidence="2">Uncharacterized protein</fullName>
    </submittedName>
</protein>
<proteinExistence type="predicted"/>
<feature type="region of interest" description="Disordered" evidence="1">
    <location>
        <begin position="32"/>
        <end position="55"/>
    </location>
</feature>